<dbReference type="RefSeq" id="WP_105337432.1">
    <property type="nucleotide sequence ID" value="NZ_PUHZ01000021.1"/>
</dbReference>
<dbReference type="InterPro" id="IPR036701">
    <property type="entry name" value="RraB-like_sf"/>
</dbReference>
<evidence type="ECO:0000313" key="4">
    <source>
        <dbReference type="Proteomes" id="UP000237819"/>
    </source>
</evidence>
<evidence type="ECO:0000259" key="1">
    <source>
        <dbReference type="Pfam" id="PF05117"/>
    </source>
</evidence>
<evidence type="ECO:0008006" key="5">
    <source>
        <dbReference type="Google" id="ProtNLM"/>
    </source>
</evidence>
<dbReference type="AlphaFoldDB" id="A0A2S8GHV9"/>
<organism evidence="3 4">
    <name type="scientific">Blastopirellula marina</name>
    <dbReference type="NCBI Taxonomy" id="124"/>
    <lineage>
        <taxon>Bacteria</taxon>
        <taxon>Pseudomonadati</taxon>
        <taxon>Planctomycetota</taxon>
        <taxon>Planctomycetia</taxon>
        <taxon>Pirellulales</taxon>
        <taxon>Pirellulaceae</taxon>
        <taxon>Blastopirellula</taxon>
    </lineage>
</organism>
<accession>A0A2S8GHV9</accession>
<feature type="domain" description="Regulator of ribonuclease activity B" evidence="2">
    <location>
        <begin position="146"/>
        <end position="244"/>
    </location>
</feature>
<dbReference type="Gene3D" id="3.30.70.970">
    <property type="entry name" value="RraB-like"/>
    <property type="match status" value="1"/>
</dbReference>
<sequence length="249" mass="28491">MSNNWDFYPLLVEDEPASIFVNLGIAAEAPIDGFAQLVCLRLFMLSPRDDGLSSREEFDRLCEVEDGLSVVIEEMEEVVFVGRITADGCRDFFFYTTNATAAESRLSQAMVPFGEYEFELVVHDDEAWAVYFELLYPNPRQKQLMQNNRVLACLAEEGDNCEVVREVSHWIYFPTAESRADFLASTTSEGYELVDQRDDVEGERPYSLILRHFTAIDYSTINNAILWLFDLAQMCQGNYDGWETSVERG</sequence>
<dbReference type="EMBL" id="PUHZ01000021">
    <property type="protein sequence ID" value="PQO44033.1"/>
    <property type="molecule type" value="Genomic_DNA"/>
</dbReference>
<feature type="domain" description="DUF695" evidence="1">
    <location>
        <begin position="3"/>
        <end position="136"/>
    </location>
</feature>
<evidence type="ECO:0000259" key="2">
    <source>
        <dbReference type="Pfam" id="PF06877"/>
    </source>
</evidence>
<dbReference type="Pfam" id="PF06877">
    <property type="entry name" value="RraB"/>
    <property type="match status" value="1"/>
</dbReference>
<dbReference type="Pfam" id="PF05117">
    <property type="entry name" value="DUF695"/>
    <property type="match status" value="1"/>
</dbReference>
<dbReference type="OrthoDB" id="7839302at2"/>
<proteinExistence type="predicted"/>
<protein>
    <recommendedName>
        <fullName evidence="5">DUF695 domain-containing protein</fullName>
    </recommendedName>
</protein>
<comment type="caution">
    <text evidence="3">The sequence shown here is derived from an EMBL/GenBank/DDBJ whole genome shotgun (WGS) entry which is preliminary data.</text>
</comment>
<gene>
    <name evidence="3" type="ORF">C5Y93_21055</name>
</gene>
<dbReference type="SUPFAM" id="SSF89946">
    <property type="entry name" value="Hypothetical protein VC0424"/>
    <property type="match status" value="1"/>
</dbReference>
<dbReference type="Proteomes" id="UP000237819">
    <property type="component" value="Unassembled WGS sequence"/>
</dbReference>
<reference evidence="3 4" key="1">
    <citation type="submission" date="2018-02" db="EMBL/GenBank/DDBJ databases">
        <title>Comparative genomes isolates from brazilian mangrove.</title>
        <authorList>
            <person name="Araujo J.E."/>
            <person name="Taketani R.G."/>
            <person name="Silva M.C.P."/>
            <person name="Loureco M.V."/>
            <person name="Andreote F.D."/>
        </authorList>
    </citation>
    <scope>NUCLEOTIDE SEQUENCE [LARGE SCALE GENOMIC DNA]</scope>
    <source>
        <strain evidence="3 4">Nap-Phe MGV</strain>
    </source>
</reference>
<name>A0A2S8GHV9_9BACT</name>
<dbReference type="InterPro" id="IPR016097">
    <property type="entry name" value="DUF695"/>
</dbReference>
<evidence type="ECO:0000313" key="3">
    <source>
        <dbReference type="EMBL" id="PQO44033.1"/>
    </source>
</evidence>
<dbReference type="InterPro" id="IPR009671">
    <property type="entry name" value="RraB_dom"/>
</dbReference>